<keyword evidence="3 6" id="KW-0732">Signal</keyword>
<evidence type="ECO:0000256" key="4">
    <source>
        <dbReference type="ARBA" id="ARBA00022737"/>
    </source>
</evidence>
<proteinExistence type="predicted"/>
<dbReference type="InterPro" id="IPR036084">
    <property type="entry name" value="Ser_inhib-like_sf"/>
</dbReference>
<dbReference type="PROSITE" id="PS51233">
    <property type="entry name" value="VWFD"/>
    <property type="match status" value="1"/>
</dbReference>
<dbReference type="InterPro" id="IPR001846">
    <property type="entry name" value="VWF_type-D"/>
</dbReference>
<dbReference type="EMBL" id="AAGW02035822">
    <property type="status" value="NOT_ANNOTATED_CDS"/>
    <property type="molecule type" value="Genomic_DNA"/>
</dbReference>
<accession>A0A5F9DD81</accession>
<dbReference type="Ensembl" id="ENSOCUT00000042104.1">
    <property type="protein sequence ID" value="ENSOCUP00000043788.1"/>
    <property type="gene ID" value="ENSOCUG00000012615.4"/>
</dbReference>
<keyword evidence="2" id="KW-0964">Secreted</keyword>
<keyword evidence="10" id="KW-1185">Reference proteome</keyword>
<organism evidence="9 10">
    <name type="scientific">Oryctolagus cuniculus</name>
    <name type="common">Rabbit</name>
    <dbReference type="NCBI Taxonomy" id="9986"/>
    <lineage>
        <taxon>Eukaryota</taxon>
        <taxon>Metazoa</taxon>
        <taxon>Chordata</taxon>
        <taxon>Craniata</taxon>
        <taxon>Vertebrata</taxon>
        <taxon>Euteleostomi</taxon>
        <taxon>Mammalia</taxon>
        <taxon>Eutheria</taxon>
        <taxon>Euarchontoglires</taxon>
        <taxon>Glires</taxon>
        <taxon>Lagomorpha</taxon>
        <taxon>Leporidae</taxon>
        <taxon>Oryctolagus</taxon>
    </lineage>
</organism>
<dbReference type="CDD" id="cd19941">
    <property type="entry name" value="TIL"/>
    <property type="match status" value="1"/>
</dbReference>
<dbReference type="PROSITE" id="PS01208">
    <property type="entry name" value="VWFC_1"/>
    <property type="match status" value="1"/>
</dbReference>
<dbReference type="SUPFAM" id="SSF57567">
    <property type="entry name" value="Serine protease inhibitors"/>
    <property type="match status" value="1"/>
</dbReference>
<dbReference type="GeneTree" id="ENSGT00940000156485"/>
<feature type="signal peptide" evidence="6">
    <location>
        <begin position="1"/>
        <end position="39"/>
    </location>
</feature>
<dbReference type="PANTHER" id="PTHR46698:SF4">
    <property type="entry name" value="CROSSVEINLESS 2"/>
    <property type="match status" value="1"/>
</dbReference>
<dbReference type="EMBL" id="AAGW02035817">
    <property type="status" value="NOT_ANNOTATED_CDS"/>
    <property type="molecule type" value="Genomic_DNA"/>
</dbReference>
<name>A0A5F9DD81_RABIT</name>
<dbReference type="FunFam" id="2.10.25.10:FF:000236">
    <property type="entry name" value="BMP-binding endothelial regulator protein-like"/>
    <property type="match status" value="1"/>
</dbReference>
<sequence length="592" mass="66004">MLWFSGVRALAERPCRRSPGITCCVLLLLNCSGVPMSLASSFLTGSVAKCENEGEVLQIPFITDNPCIMCVCVNKEVTCKREKCPVLSRDCALAIKQRGTCCERCKGCTYERNTYNSSFKWQSPAEPCVLRQCQEGVVTESEVRCVVHCKNPVEHLGTCCPTCPGCVFEGVQYREGEEFQPEGSKCTKCSCVGGRTQCVREVCPILSCPQHLSHTPPGQCCPKCLGQRKVFDLPSGSCLFRSDVYDNGSSFLYDNCTACTCRDSTVVCKKKCSHPGSCDRGQEPCCEECLLRVPPEDIKVCKFGNKIFRVLVKNDARRTRSFSWTKAVELVLGESTLSLQQHLTVRWNGSRVALPCRAPHFHVDLDGYLLKVTTRAGLEISWDGDSFVEVMAAPHLKGKLCGLCGNYNGHKRDDLIGGDGNFKFDVDDFAESWRVESNEFCNRPQRKPVPELCQGTVKVKLRAHRECQKLKSWEFQTCHSTVDYVTFYRSCVTDMCECPVHKNCYCESFLAYTRACQREGIKVHWEPQQNCAATQCKHGAVYDTCGPGCVKTCDNWNEIGPCNKPCVAGCHCPANLVLHKGRCIKPVLCPQR</sequence>
<reference evidence="9 10" key="1">
    <citation type="journal article" date="2011" name="Nature">
        <title>A high-resolution map of human evolutionary constraint using 29 mammals.</title>
        <authorList>
            <person name="Lindblad-Toh K."/>
            <person name="Garber M."/>
            <person name="Zuk O."/>
            <person name="Lin M.F."/>
            <person name="Parker B.J."/>
            <person name="Washietl S."/>
            <person name="Kheradpour P."/>
            <person name="Ernst J."/>
            <person name="Jordan G."/>
            <person name="Mauceli E."/>
            <person name="Ward L.D."/>
            <person name="Lowe C.B."/>
            <person name="Holloway A.K."/>
            <person name="Clamp M."/>
            <person name="Gnerre S."/>
            <person name="Alfoldi J."/>
            <person name="Beal K."/>
            <person name="Chang J."/>
            <person name="Clawson H."/>
            <person name="Cuff J."/>
            <person name="Di Palma F."/>
            <person name="Fitzgerald S."/>
            <person name="Flicek P."/>
            <person name="Guttman M."/>
            <person name="Hubisz M.J."/>
            <person name="Jaffe D.B."/>
            <person name="Jungreis I."/>
            <person name="Kent W.J."/>
            <person name="Kostka D."/>
            <person name="Lara M."/>
            <person name="Martins A.L."/>
            <person name="Massingham T."/>
            <person name="Moltke I."/>
            <person name="Raney B.J."/>
            <person name="Rasmussen M.D."/>
            <person name="Robinson J."/>
            <person name="Stark A."/>
            <person name="Vilella A.J."/>
            <person name="Wen J."/>
            <person name="Xie X."/>
            <person name="Zody M.C."/>
            <person name="Baldwin J."/>
            <person name="Bloom T."/>
            <person name="Chin C.W."/>
            <person name="Heiman D."/>
            <person name="Nicol R."/>
            <person name="Nusbaum C."/>
            <person name="Young S."/>
            <person name="Wilkinson J."/>
            <person name="Worley K.C."/>
            <person name="Kovar C.L."/>
            <person name="Muzny D.M."/>
            <person name="Gibbs R.A."/>
            <person name="Cree A."/>
            <person name="Dihn H.H."/>
            <person name="Fowler G."/>
            <person name="Jhangiani S."/>
            <person name="Joshi V."/>
            <person name="Lee S."/>
            <person name="Lewis L.R."/>
            <person name="Nazareth L.V."/>
            <person name="Okwuonu G."/>
            <person name="Santibanez J."/>
            <person name="Warren W.C."/>
            <person name="Mardis E.R."/>
            <person name="Weinstock G.M."/>
            <person name="Wilson R.K."/>
            <person name="Delehaunty K."/>
            <person name="Dooling D."/>
            <person name="Fronik C."/>
            <person name="Fulton L."/>
            <person name="Fulton B."/>
            <person name="Graves T."/>
            <person name="Minx P."/>
            <person name="Sodergren E."/>
            <person name="Birney E."/>
            <person name="Margulies E.H."/>
            <person name="Herrero J."/>
            <person name="Green E.D."/>
            <person name="Haussler D."/>
            <person name="Siepel A."/>
            <person name="Goldman N."/>
            <person name="Pollard K.S."/>
            <person name="Pedersen J.S."/>
            <person name="Lander E.S."/>
            <person name="Kellis M."/>
        </authorList>
    </citation>
    <scope>NUCLEOTIDE SEQUENCE [LARGE SCALE GENOMIC DNA]</scope>
    <source>
        <strain evidence="9 10">Thorbecke inbred</strain>
    </source>
</reference>
<dbReference type="SMART" id="SM00214">
    <property type="entry name" value="VWC"/>
    <property type="match status" value="4"/>
</dbReference>
<comment type="subcellular location">
    <subcellularLocation>
        <location evidence="1">Secreted</location>
    </subcellularLocation>
</comment>
<evidence type="ECO:0000313" key="9">
    <source>
        <dbReference type="Ensembl" id="ENSOCUP00000043788.1"/>
    </source>
</evidence>
<dbReference type="Bgee" id="ENSOCUG00000012615">
    <property type="expression patterns" value="Expressed in lung and 15 other cell types or tissues"/>
</dbReference>
<dbReference type="InterPro" id="IPR014853">
    <property type="entry name" value="VWF/SSPO/ZAN-like_Cys-rich_dom"/>
</dbReference>
<dbReference type="Gene3D" id="2.10.25.10">
    <property type="entry name" value="Laminin"/>
    <property type="match status" value="1"/>
</dbReference>
<evidence type="ECO:0000259" key="7">
    <source>
        <dbReference type="PROSITE" id="PS50184"/>
    </source>
</evidence>
<evidence type="ECO:0000259" key="8">
    <source>
        <dbReference type="PROSITE" id="PS51233"/>
    </source>
</evidence>
<evidence type="ECO:0000256" key="5">
    <source>
        <dbReference type="ARBA" id="ARBA00023157"/>
    </source>
</evidence>
<dbReference type="SMART" id="SM00832">
    <property type="entry name" value="C8"/>
    <property type="match status" value="1"/>
</dbReference>
<dbReference type="InterPro" id="IPR001007">
    <property type="entry name" value="VWF_dom"/>
</dbReference>
<dbReference type="PROSITE" id="PS50184">
    <property type="entry name" value="VWFC_2"/>
    <property type="match status" value="2"/>
</dbReference>
<dbReference type="EMBL" id="AAGW02035819">
    <property type="status" value="NOT_ANNOTATED_CDS"/>
    <property type="molecule type" value="Genomic_DNA"/>
</dbReference>
<dbReference type="Pfam" id="PF01826">
    <property type="entry name" value="TIL"/>
    <property type="match status" value="1"/>
</dbReference>
<dbReference type="Pfam" id="PF00094">
    <property type="entry name" value="VWD"/>
    <property type="match status" value="1"/>
</dbReference>
<dbReference type="SUPFAM" id="SSF57603">
    <property type="entry name" value="FnI-like domain"/>
    <property type="match status" value="4"/>
</dbReference>
<evidence type="ECO:0000313" key="10">
    <source>
        <dbReference type="Proteomes" id="UP000001811"/>
    </source>
</evidence>
<dbReference type="Gene3D" id="6.20.200.20">
    <property type="match status" value="2"/>
</dbReference>
<evidence type="ECO:0000256" key="2">
    <source>
        <dbReference type="ARBA" id="ARBA00022525"/>
    </source>
</evidence>
<dbReference type="EMBL" id="AAGW02035821">
    <property type="status" value="NOT_ANNOTATED_CDS"/>
    <property type="molecule type" value="Genomic_DNA"/>
</dbReference>
<dbReference type="Pfam" id="PF08742">
    <property type="entry name" value="C8"/>
    <property type="match status" value="1"/>
</dbReference>
<dbReference type="EMBL" id="AAGW02035820">
    <property type="status" value="NOT_ANNOTATED_CDS"/>
    <property type="molecule type" value="Genomic_DNA"/>
</dbReference>
<protein>
    <submittedName>
        <fullName evidence="9">BMP binding endothelial regulator</fullName>
    </submittedName>
</protein>
<feature type="domain" description="VWFC" evidence="7">
    <location>
        <begin position="236"/>
        <end position="290"/>
    </location>
</feature>
<reference evidence="9" key="3">
    <citation type="submission" date="2025-09" db="UniProtKB">
        <authorList>
            <consortium name="Ensembl"/>
        </authorList>
    </citation>
    <scope>IDENTIFICATION</scope>
    <source>
        <strain evidence="9">Thorbecke</strain>
    </source>
</reference>
<gene>
    <name evidence="9" type="primary">BMPER</name>
</gene>
<evidence type="ECO:0000256" key="3">
    <source>
        <dbReference type="ARBA" id="ARBA00022729"/>
    </source>
</evidence>
<dbReference type="Proteomes" id="UP000001811">
    <property type="component" value="Chromosome 10"/>
</dbReference>
<dbReference type="InterPro" id="IPR052424">
    <property type="entry name" value="Kielin_Chordin-BMP_Reg"/>
</dbReference>
<dbReference type="SMART" id="SM00216">
    <property type="entry name" value="VWD"/>
    <property type="match status" value="1"/>
</dbReference>
<feature type="domain" description="VWFC" evidence="7">
    <location>
        <begin position="164"/>
        <end position="225"/>
    </location>
</feature>
<feature type="domain" description="VWFD" evidence="8">
    <location>
        <begin position="256"/>
        <end position="442"/>
    </location>
</feature>
<feature type="chain" id="PRO_5023868273" evidence="6">
    <location>
        <begin position="40"/>
        <end position="592"/>
    </location>
</feature>
<dbReference type="EMBL" id="AAGW02035818">
    <property type="status" value="NOT_ANNOTATED_CDS"/>
    <property type="molecule type" value="Genomic_DNA"/>
</dbReference>
<evidence type="ECO:0000256" key="1">
    <source>
        <dbReference type="ARBA" id="ARBA00004613"/>
    </source>
</evidence>
<dbReference type="Pfam" id="PF00093">
    <property type="entry name" value="VWC"/>
    <property type="match status" value="1"/>
</dbReference>
<keyword evidence="4" id="KW-0677">Repeat</keyword>
<dbReference type="FunFam" id="2.10.70.10:FF:000034">
    <property type="entry name" value="BMP-binding endothelial regulator protein"/>
    <property type="match status" value="1"/>
</dbReference>
<keyword evidence="5" id="KW-1015">Disulfide bond</keyword>
<dbReference type="Gene3D" id="2.10.70.10">
    <property type="entry name" value="Complement Module, domain 1"/>
    <property type="match status" value="1"/>
</dbReference>
<dbReference type="AlphaFoldDB" id="A0A5F9DD81"/>
<dbReference type="PANTHER" id="PTHR46698">
    <property type="entry name" value="CROSSVEINLESS 2"/>
    <property type="match status" value="1"/>
</dbReference>
<reference evidence="9" key="2">
    <citation type="submission" date="2025-08" db="UniProtKB">
        <authorList>
            <consortium name="Ensembl"/>
        </authorList>
    </citation>
    <scope>IDENTIFICATION</scope>
    <source>
        <strain evidence="9">Thorbecke</strain>
    </source>
</reference>
<evidence type="ECO:0000256" key="6">
    <source>
        <dbReference type="SAM" id="SignalP"/>
    </source>
</evidence>
<dbReference type="GO" id="GO:0005576">
    <property type="term" value="C:extracellular region"/>
    <property type="evidence" value="ECO:0007669"/>
    <property type="project" value="UniProtKB-SubCell"/>
</dbReference>
<dbReference type="InterPro" id="IPR002919">
    <property type="entry name" value="TIL_dom"/>
</dbReference>